<dbReference type="GO" id="GO:0003882">
    <property type="term" value="F:CDP-diacylglycerol-serine O-phosphatidyltransferase activity"/>
    <property type="evidence" value="ECO:0007669"/>
    <property type="project" value="UniProtKB-EC"/>
</dbReference>
<keyword evidence="13" id="KW-0594">Phospholipid biosynthesis</keyword>
<protein>
    <recommendedName>
        <fullName evidence="6">CDP-diacylglycerol--serine O-phosphatidyltransferase</fullName>
        <ecNumber evidence="5">2.7.8.8</ecNumber>
    </recommendedName>
    <alternativeName>
        <fullName evidence="15">Phosphatidylserine synthase</fullName>
    </alternativeName>
</protein>
<keyword evidence="7" id="KW-0444">Lipid biosynthesis</keyword>
<evidence type="ECO:0000256" key="2">
    <source>
        <dbReference type="ARBA" id="ARBA00004141"/>
    </source>
</evidence>
<dbReference type="Pfam" id="PF01066">
    <property type="entry name" value="CDP-OH_P_transf"/>
    <property type="match status" value="1"/>
</dbReference>
<feature type="transmembrane region" description="Helical" evidence="17">
    <location>
        <begin position="117"/>
        <end position="135"/>
    </location>
</feature>
<feature type="transmembrane region" description="Helical" evidence="17">
    <location>
        <begin position="147"/>
        <end position="167"/>
    </location>
</feature>
<evidence type="ECO:0000256" key="6">
    <source>
        <dbReference type="ARBA" id="ARBA00017171"/>
    </source>
</evidence>
<dbReference type="EMBL" id="JBHSCZ010000001">
    <property type="protein sequence ID" value="MFC4262168.1"/>
    <property type="molecule type" value="Genomic_DNA"/>
</dbReference>
<sequence length="255" mass="27965">MTKQIPNIFTLLNLICGCIAIVFTLQNGITIQYDANNAQFIDLSEKIWLASLFIGIAAVVDFLDGFVARLFNAASEMGKQLDSLADVVSFGVAPSMILYQFLRRSIAAEPDGIDASIIWLLPAFLVAAAGAYRLARFNIDTTQQYGFKGVPIPAAGLLIASLPLIFWHTNNDTINNIILNKWFLYAVILVVSGLMVSTLPLMALKFKDVSIKNNLPKYILIVFSIGAAILLQWLSVPVIFIGYIILSLVFKTTTA</sequence>
<evidence type="ECO:0000256" key="10">
    <source>
        <dbReference type="ARBA" id="ARBA00022989"/>
    </source>
</evidence>
<evidence type="ECO:0000256" key="9">
    <source>
        <dbReference type="ARBA" id="ARBA00022692"/>
    </source>
</evidence>
<feature type="transmembrane region" description="Helical" evidence="17">
    <location>
        <begin position="47"/>
        <end position="71"/>
    </location>
</feature>
<evidence type="ECO:0000256" key="3">
    <source>
        <dbReference type="ARBA" id="ARBA00004308"/>
    </source>
</evidence>
<accession>A0ABV8QS18</accession>
<gene>
    <name evidence="18" type="primary">pssA</name>
    <name evidence="18" type="ORF">ACFOWM_04735</name>
</gene>
<dbReference type="RefSeq" id="WP_379707529.1">
    <property type="nucleotide sequence ID" value="NZ_JBHSCZ010000001.1"/>
</dbReference>
<keyword evidence="10 17" id="KW-1133">Transmembrane helix</keyword>
<feature type="transmembrane region" description="Helical" evidence="17">
    <location>
        <begin position="182"/>
        <end position="206"/>
    </location>
</feature>
<keyword evidence="11" id="KW-0443">Lipid metabolism</keyword>
<organism evidence="18 19">
    <name type="scientific">Ferruginibacter yonginensis</name>
    <dbReference type="NCBI Taxonomy" id="1310416"/>
    <lineage>
        <taxon>Bacteria</taxon>
        <taxon>Pseudomonadati</taxon>
        <taxon>Bacteroidota</taxon>
        <taxon>Chitinophagia</taxon>
        <taxon>Chitinophagales</taxon>
        <taxon>Chitinophagaceae</taxon>
        <taxon>Ferruginibacter</taxon>
    </lineage>
</organism>
<evidence type="ECO:0000313" key="19">
    <source>
        <dbReference type="Proteomes" id="UP001595907"/>
    </source>
</evidence>
<dbReference type="InterPro" id="IPR048254">
    <property type="entry name" value="CDP_ALCOHOL_P_TRANSF_CS"/>
</dbReference>
<evidence type="ECO:0000256" key="17">
    <source>
        <dbReference type="SAM" id="Phobius"/>
    </source>
</evidence>
<evidence type="ECO:0000256" key="7">
    <source>
        <dbReference type="ARBA" id="ARBA00022516"/>
    </source>
</evidence>
<evidence type="ECO:0000256" key="12">
    <source>
        <dbReference type="ARBA" id="ARBA00023136"/>
    </source>
</evidence>
<dbReference type="InterPro" id="IPR004533">
    <property type="entry name" value="CDP-diaglyc--ser_O-PTrfase"/>
</dbReference>
<evidence type="ECO:0000256" key="16">
    <source>
        <dbReference type="RuleBase" id="RU003750"/>
    </source>
</evidence>
<evidence type="ECO:0000256" key="11">
    <source>
        <dbReference type="ARBA" id="ARBA00023098"/>
    </source>
</evidence>
<evidence type="ECO:0000256" key="4">
    <source>
        <dbReference type="ARBA" id="ARBA00010441"/>
    </source>
</evidence>
<keyword evidence="19" id="KW-1185">Reference proteome</keyword>
<comment type="subcellular location">
    <subcellularLocation>
        <location evidence="3">Endomembrane system</location>
    </subcellularLocation>
    <subcellularLocation>
        <location evidence="2">Membrane</location>
        <topology evidence="2">Multi-pass membrane protein</topology>
    </subcellularLocation>
</comment>
<evidence type="ECO:0000256" key="15">
    <source>
        <dbReference type="ARBA" id="ARBA00032361"/>
    </source>
</evidence>
<name>A0ABV8QS18_9BACT</name>
<reference evidence="19" key="1">
    <citation type="journal article" date="2019" name="Int. J. Syst. Evol. Microbiol.">
        <title>The Global Catalogue of Microorganisms (GCM) 10K type strain sequencing project: providing services to taxonomists for standard genome sequencing and annotation.</title>
        <authorList>
            <consortium name="The Broad Institute Genomics Platform"/>
            <consortium name="The Broad Institute Genome Sequencing Center for Infectious Disease"/>
            <person name="Wu L."/>
            <person name="Ma J."/>
        </authorList>
    </citation>
    <scope>NUCLEOTIDE SEQUENCE [LARGE SCALE GENOMIC DNA]</scope>
    <source>
        <strain evidence="19">CECT 8289</strain>
    </source>
</reference>
<dbReference type="Proteomes" id="UP001595907">
    <property type="component" value="Unassembled WGS sequence"/>
</dbReference>
<feature type="transmembrane region" description="Helical" evidence="17">
    <location>
        <begin position="218"/>
        <end position="246"/>
    </location>
</feature>
<dbReference type="PROSITE" id="PS51257">
    <property type="entry name" value="PROKAR_LIPOPROTEIN"/>
    <property type="match status" value="1"/>
</dbReference>
<dbReference type="PROSITE" id="PS00379">
    <property type="entry name" value="CDP_ALCOHOL_P_TRANSF"/>
    <property type="match status" value="1"/>
</dbReference>
<dbReference type="NCBIfam" id="TIGR00473">
    <property type="entry name" value="pssA"/>
    <property type="match status" value="1"/>
</dbReference>
<evidence type="ECO:0000256" key="5">
    <source>
        <dbReference type="ARBA" id="ARBA00013174"/>
    </source>
</evidence>
<comment type="catalytic activity">
    <reaction evidence="1">
        <text>a CDP-1,2-diacyl-sn-glycerol + L-serine = a 1,2-diacyl-sn-glycero-3-phospho-L-serine + CMP + H(+)</text>
        <dbReference type="Rhea" id="RHEA:16913"/>
        <dbReference type="ChEBI" id="CHEBI:15378"/>
        <dbReference type="ChEBI" id="CHEBI:33384"/>
        <dbReference type="ChEBI" id="CHEBI:57262"/>
        <dbReference type="ChEBI" id="CHEBI:58332"/>
        <dbReference type="ChEBI" id="CHEBI:60377"/>
        <dbReference type="EC" id="2.7.8.8"/>
    </reaction>
</comment>
<evidence type="ECO:0000256" key="1">
    <source>
        <dbReference type="ARBA" id="ARBA00000287"/>
    </source>
</evidence>
<keyword evidence="14" id="KW-1208">Phospholipid metabolism</keyword>
<dbReference type="Gene3D" id="1.20.120.1760">
    <property type="match status" value="1"/>
</dbReference>
<feature type="transmembrane region" description="Helical" evidence="17">
    <location>
        <begin position="7"/>
        <end position="27"/>
    </location>
</feature>
<evidence type="ECO:0000256" key="8">
    <source>
        <dbReference type="ARBA" id="ARBA00022679"/>
    </source>
</evidence>
<evidence type="ECO:0000256" key="13">
    <source>
        <dbReference type="ARBA" id="ARBA00023209"/>
    </source>
</evidence>
<keyword evidence="9 17" id="KW-0812">Transmembrane</keyword>
<evidence type="ECO:0000256" key="14">
    <source>
        <dbReference type="ARBA" id="ARBA00023264"/>
    </source>
</evidence>
<evidence type="ECO:0000313" key="18">
    <source>
        <dbReference type="EMBL" id="MFC4262168.1"/>
    </source>
</evidence>
<dbReference type="InterPro" id="IPR043130">
    <property type="entry name" value="CDP-OH_PTrfase_TM_dom"/>
</dbReference>
<comment type="similarity">
    <text evidence="4 16">Belongs to the CDP-alcohol phosphatidyltransferase class-I family.</text>
</comment>
<keyword evidence="12 17" id="KW-0472">Membrane</keyword>
<proteinExistence type="inferred from homology"/>
<dbReference type="EC" id="2.7.8.8" evidence="5"/>
<keyword evidence="8 16" id="KW-0808">Transferase</keyword>
<comment type="caution">
    <text evidence="18">The sequence shown here is derived from an EMBL/GenBank/DDBJ whole genome shotgun (WGS) entry which is preliminary data.</text>
</comment>
<dbReference type="InterPro" id="IPR000462">
    <property type="entry name" value="CDP-OH_P_trans"/>
</dbReference>